<evidence type="ECO:0000313" key="1">
    <source>
        <dbReference type="EMBL" id="PWR24639.1"/>
    </source>
</evidence>
<comment type="caution">
    <text evidence="1">The sequence shown here is derived from an EMBL/GenBank/DDBJ whole genome shotgun (WGS) entry which is preliminary data.</text>
</comment>
<accession>A0A317ECL1</accession>
<sequence>MSPRADTAARQRGATLVEAIVALALLALFSLLLLQGLTAARNLWQGASARASVAEAIEGAQAVLRERIGHMYLKARYDAPTPYPDIDGGPAGLVFTGPRAQADGPAGLARYQLAVEAGGDLVLLSRSDLFGRDGDRPWRRDVLLRGVAGLDIAYYGRTEDEAAAWRESWHKIPFIPGLIRLRVRFPSGDSRWWPDLLIRPMVNIDGDCVLYDEGARCAGRG</sequence>
<proteinExistence type="predicted"/>
<evidence type="ECO:0000313" key="2">
    <source>
        <dbReference type="Proteomes" id="UP000245461"/>
    </source>
</evidence>
<evidence type="ECO:0008006" key="3">
    <source>
        <dbReference type="Google" id="ProtNLM"/>
    </source>
</evidence>
<dbReference type="Pfam" id="PF07963">
    <property type="entry name" value="N_methyl"/>
    <property type="match status" value="1"/>
</dbReference>
<dbReference type="InterPro" id="IPR012902">
    <property type="entry name" value="N_methyl_site"/>
</dbReference>
<keyword evidence="2" id="KW-1185">Reference proteome</keyword>
<dbReference type="OrthoDB" id="7267284at2"/>
<reference evidence="1 2" key="1">
    <citation type="submission" date="2018-05" db="EMBL/GenBank/DDBJ databases">
        <title>Zavarzinia sp. HR-AS.</title>
        <authorList>
            <person name="Lee Y."/>
            <person name="Jeon C.O."/>
        </authorList>
    </citation>
    <scope>NUCLEOTIDE SEQUENCE [LARGE SCALE GENOMIC DNA]</scope>
    <source>
        <strain evidence="1 2">HR-AS</strain>
    </source>
</reference>
<gene>
    <name evidence="1" type="ORF">DKG74_07500</name>
</gene>
<dbReference type="Proteomes" id="UP000245461">
    <property type="component" value="Unassembled WGS sequence"/>
</dbReference>
<dbReference type="RefSeq" id="WP_109904268.1">
    <property type="nucleotide sequence ID" value="NZ_QGLE01000003.1"/>
</dbReference>
<protein>
    <recommendedName>
        <fullName evidence="3">General secretion pathway protein GspJ</fullName>
    </recommendedName>
</protein>
<name>A0A317ECL1_9PROT</name>
<dbReference type="AlphaFoldDB" id="A0A317ECL1"/>
<organism evidence="1 2">
    <name type="scientific">Zavarzinia aquatilis</name>
    <dbReference type="NCBI Taxonomy" id="2211142"/>
    <lineage>
        <taxon>Bacteria</taxon>
        <taxon>Pseudomonadati</taxon>
        <taxon>Pseudomonadota</taxon>
        <taxon>Alphaproteobacteria</taxon>
        <taxon>Rhodospirillales</taxon>
        <taxon>Zavarziniaceae</taxon>
        <taxon>Zavarzinia</taxon>
    </lineage>
</organism>
<dbReference type="EMBL" id="QGLE01000003">
    <property type="protein sequence ID" value="PWR24639.1"/>
    <property type="molecule type" value="Genomic_DNA"/>
</dbReference>